<protein>
    <recommendedName>
        <fullName evidence="4">DUF229 domain-containing protein</fullName>
    </recommendedName>
</protein>
<dbReference type="GO" id="GO:0005615">
    <property type="term" value="C:extracellular space"/>
    <property type="evidence" value="ECO:0007669"/>
    <property type="project" value="TreeGrafter"/>
</dbReference>
<dbReference type="Pfam" id="PF02995">
    <property type="entry name" value="DUF229"/>
    <property type="match status" value="1"/>
</dbReference>
<evidence type="ECO:0000256" key="1">
    <source>
        <dbReference type="SAM" id="Phobius"/>
    </source>
</evidence>
<accession>A0AAF5PM48</accession>
<dbReference type="FunFam" id="3.40.720.10:FF:000017">
    <property type="entry name" value="Predicted protein"/>
    <property type="match status" value="1"/>
</dbReference>
<dbReference type="SUPFAM" id="SSF53649">
    <property type="entry name" value="Alkaline phosphatase-like"/>
    <property type="match status" value="1"/>
</dbReference>
<feature type="transmembrane region" description="Helical" evidence="1">
    <location>
        <begin position="12"/>
        <end position="32"/>
    </location>
</feature>
<dbReference type="Proteomes" id="UP000093561">
    <property type="component" value="Unassembled WGS sequence"/>
</dbReference>
<sequence>MFRWKKYLTLKKYLILFIVNISCVLYLLRFSMYHRIYQCDPFTIVSTNFSDNSFNETLLLENTCKFPIIEPNEPNLDGYIEHYRSIHCNSKMSNMASIDDGYLIVHGELELWKQARVPKYKCYYQGLSGGLYPNISWYQLIGDPIEIASSKRLRIPYDQFIVRCYNKTVLGKIGNKPFYNESMFYERAFVTFSKMDDMLKEKLKFKRADPEKPSLSILVLDSVSRNQFLRHMHKTVAYMKQLGFIILEGYTKVGDNSAVNLLPILAGKSILPQIGGNGDEILPLDEIVSLEDIDFLWKMMEERKCLTMINDDIGSVSRGLFYYPKEKFQGYKAPPAHFYFRPFHLFNTRHNVIPAGGQCLRTGEICAEAYLDIWETFATKFKDLCHFSFNFITALTHNNPNYIEVIDERLSTSLQRLHDSGVLNSTALVIMGDHGNRIGSIQRTYIGRIEERAPLFSIRLPDAFTYKYQEETRNLKMNIKRLTSNFDIHQTLKDISRAEFRRNRSYYDRKGRGISLMDEVVNKDRTCEDAGIPQNFCLCMERRNLRRLNSTSTEFKNLTELARNIIAKSDCFDVKHLQIVSERIDVYAINQMVRQGLRNQTDWPKIRWRQEELEIIYFEINVTVPILTQNSINRRISILFRVKHYVRAGEYALVGDPYVYHDDFGCATKKLDAFCSHCI</sequence>
<evidence type="ECO:0000313" key="2">
    <source>
        <dbReference type="Proteomes" id="UP000093561"/>
    </source>
</evidence>
<keyword evidence="1" id="KW-1133">Transmembrane helix</keyword>
<proteinExistence type="predicted"/>
<dbReference type="Gene3D" id="3.40.720.10">
    <property type="entry name" value="Alkaline Phosphatase, subunit A"/>
    <property type="match status" value="1"/>
</dbReference>
<dbReference type="InterPro" id="IPR017850">
    <property type="entry name" value="Alkaline_phosphatase_core_sf"/>
</dbReference>
<dbReference type="PANTHER" id="PTHR10974:SF6">
    <property type="entry name" value="PROTEIN CBG19234"/>
    <property type="match status" value="1"/>
</dbReference>
<dbReference type="InterPro" id="IPR004245">
    <property type="entry name" value="DUF229"/>
</dbReference>
<reference evidence="2" key="1">
    <citation type="submission" date="2015-03" db="EMBL/GenBank/DDBJ databases">
        <title>Wuchereria bancrofti Genome Sequencing Papua New Guinea Strain.</title>
        <authorList>
            <person name="Small S.T."/>
            <person name="Serre D."/>
            <person name="Zimmerman P.A."/>
        </authorList>
    </citation>
    <scope>NUCLEOTIDE SEQUENCE [LARGE SCALE GENOMIC DNA]</scope>
    <source>
        <strain evidence="2">pt0022</strain>
    </source>
</reference>
<reference evidence="2" key="2">
    <citation type="journal article" date="2016" name="Mol. Ecol.">
        <title>Population genomics of the filarial nematode parasite Wuchereria bancrofti from mosquitoes.</title>
        <authorList>
            <person name="Small S.T."/>
            <person name="Reimer L.J."/>
            <person name="Tisch D.J."/>
            <person name="King C.L."/>
            <person name="Christensen B.M."/>
            <person name="Siba P.M."/>
            <person name="Kazura J.W."/>
            <person name="Serre D."/>
            <person name="Zimmerman P.A."/>
        </authorList>
    </citation>
    <scope>NUCLEOTIDE SEQUENCE</scope>
    <source>
        <strain evidence="2">pt0022</strain>
    </source>
</reference>
<evidence type="ECO:0008006" key="4">
    <source>
        <dbReference type="Google" id="ProtNLM"/>
    </source>
</evidence>
<evidence type="ECO:0000313" key="3">
    <source>
        <dbReference type="WBParaSite" id="mrna-Wban_02726"/>
    </source>
</evidence>
<name>A0AAF5PM48_WUCBA</name>
<reference evidence="3" key="3">
    <citation type="submission" date="2024-02" db="UniProtKB">
        <authorList>
            <consortium name="WormBaseParasite"/>
        </authorList>
    </citation>
    <scope>IDENTIFICATION</scope>
    <source>
        <strain evidence="3">pt0022</strain>
    </source>
</reference>
<organism evidence="2 3">
    <name type="scientific">Wuchereria bancrofti</name>
    <dbReference type="NCBI Taxonomy" id="6293"/>
    <lineage>
        <taxon>Eukaryota</taxon>
        <taxon>Metazoa</taxon>
        <taxon>Ecdysozoa</taxon>
        <taxon>Nematoda</taxon>
        <taxon>Chromadorea</taxon>
        <taxon>Rhabditida</taxon>
        <taxon>Spirurina</taxon>
        <taxon>Spiruromorpha</taxon>
        <taxon>Filarioidea</taxon>
        <taxon>Onchocercidae</taxon>
        <taxon>Wuchereria</taxon>
    </lineage>
</organism>
<dbReference type="PANTHER" id="PTHR10974">
    <property type="entry name" value="FI08016P-RELATED"/>
    <property type="match status" value="1"/>
</dbReference>
<keyword evidence="1" id="KW-0812">Transmembrane</keyword>
<keyword evidence="1" id="KW-0472">Membrane</keyword>
<dbReference type="CDD" id="cd16021">
    <property type="entry name" value="ALP_like"/>
    <property type="match status" value="1"/>
</dbReference>
<dbReference type="WBParaSite" id="mrna-Wban_02726">
    <property type="protein sequence ID" value="mrna-Wban_02726"/>
    <property type="gene ID" value="Wban_02726"/>
</dbReference>
<dbReference type="AlphaFoldDB" id="A0AAF5PM48"/>